<evidence type="ECO:0000313" key="6">
    <source>
        <dbReference type="Proteomes" id="UP001601303"/>
    </source>
</evidence>
<dbReference type="SUPFAM" id="SSF49899">
    <property type="entry name" value="Concanavalin A-like lectins/glucanases"/>
    <property type="match status" value="2"/>
</dbReference>
<dbReference type="SMART" id="SM00560">
    <property type="entry name" value="LamGL"/>
    <property type="match status" value="2"/>
</dbReference>
<protein>
    <submittedName>
        <fullName evidence="5">LamG domain-containing protein</fullName>
    </submittedName>
</protein>
<feature type="region of interest" description="Disordered" evidence="3">
    <location>
        <begin position="1"/>
        <end position="43"/>
    </location>
</feature>
<dbReference type="InterPro" id="IPR013320">
    <property type="entry name" value="ConA-like_dom_sf"/>
</dbReference>
<keyword evidence="6" id="KW-1185">Reference proteome</keyword>
<organism evidence="5 6">
    <name type="scientific">Streptomyces hokutonensis</name>
    <dbReference type="NCBI Taxonomy" id="1306990"/>
    <lineage>
        <taxon>Bacteria</taxon>
        <taxon>Bacillati</taxon>
        <taxon>Actinomycetota</taxon>
        <taxon>Actinomycetes</taxon>
        <taxon>Kitasatosporales</taxon>
        <taxon>Streptomycetaceae</taxon>
        <taxon>Streptomyces</taxon>
    </lineage>
</organism>
<evidence type="ECO:0000256" key="3">
    <source>
        <dbReference type="SAM" id="MobiDB-lite"/>
    </source>
</evidence>
<evidence type="ECO:0000256" key="1">
    <source>
        <dbReference type="ARBA" id="ARBA00022729"/>
    </source>
</evidence>
<evidence type="ECO:0000259" key="4">
    <source>
        <dbReference type="SMART" id="SM00560"/>
    </source>
</evidence>
<dbReference type="RefSeq" id="WP_388113453.1">
    <property type="nucleotide sequence ID" value="NZ_JBIAHM010000016.1"/>
</dbReference>
<dbReference type="Proteomes" id="UP001601303">
    <property type="component" value="Unassembled WGS sequence"/>
</dbReference>
<dbReference type="InterPro" id="IPR006558">
    <property type="entry name" value="LamG-like"/>
</dbReference>
<feature type="domain" description="LamG-like jellyroll fold" evidence="4">
    <location>
        <begin position="1067"/>
        <end position="1223"/>
    </location>
</feature>
<dbReference type="Pfam" id="PF13385">
    <property type="entry name" value="Laminin_G_3"/>
    <property type="match status" value="1"/>
</dbReference>
<dbReference type="PANTHER" id="PTHR46943:SF1">
    <property type="entry name" value="PENTRAXIN-RELATED PROTEIN PTX3"/>
    <property type="match status" value="1"/>
</dbReference>
<feature type="compositionally biased region" description="Low complexity" evidence="3">
    <location>
        <begin position="225"/>
        <end position="261"/>
    </location>
</feature>
<evidence type="ECO:0000313" key="5">
    <source>
        <dbReference type="EMBL" id="MFE9604521.1"/>
    </source>
</evidence>
<dbReference type="PANTHER" id="PTHR46943">
    <property type="entry name" value="PENTRAXIN-RELATED PROTEIN PTX3"/>
    <property type="match status" value="1"/>
</dbReference>
<dbReference type="InterPro" id="IPR042837">
    <property type="entry name" value="PTX3"/>
</dbReference>
<evidence type="ECO:0000256" key="2">
    <source>
        <dbReference type="ARBA" id="ARBA00023157"/>
    </source>
</evidence>
<sequence length="1232" mass="127867">MTALPTLAMPATGAHADDTTVTDQPTPEARADAEKAAETGEQVEVVGERTPYTTTFANPDGVTFTLKDSVVPVRTRQADGSWAQPDATLEERSDGTVGPKASVAKISFSDGGDGADLVKLSLNGRSLTVGWPGTLPKPTLDGDSAVYGDVLPGVDLRMTATAEGYREVLVVTSASAASNPELKELSFPVRADGLSLRDGGSGGLSAVDDDGNAVFRAPAAQQWDSSGDATTSTSASSTASSRSASQAKFTTTTQDSAAATSPGEDGETTPDPTEGPSDGDASTRLPVTAEQGTIKVTPDASMLSGKSSVFPQYIDPDVGMTASERTLLSSDGDTFYNFSGGDDGKGVGYCGTYVTGGYAYYCGSGYKNRMYFEFSPAKLAGKHVLDATFAITEKWSMSCTPSWVDLVRTGNISSSTNWPGPTANWDLMVDRDVSAGRGSACDPSQPAAHIEFNDSPTEPNENLTSTMTKFANGDFSRLTLMLKAHDESDPNGWKRFDDNAELDVKYVGIPAKPTKIGLVVGSANGTTVACETKQSDPLVVSEPKPLLQSTPQTAAGGESGASLKVVYSVDKYTASSDTWSTVFETAYPTSGYVGDNVSPGSVPTSTLTEGTLYRYRSWTRSYYNSGGDYLAGPSNGSTTGWCYFKVDPTRPKAPGIALSSPYSACTTTSCTAAGGPGTKVTFTFTPASGDTTNIAYEYKTTSSAAWSAPITGSTATATFTPPTSGTFSVYVRATDSINYGAQNAVDFLVAEGDGPTGQWHFDEASGAALDTSTTVAAEQDNATLASSGASRDGRGRRGVLTHDATGAELATPVTDTGLTVDGSAGYAATSGAVVESRSSYTVEAWARMATTPTHNSVLLSQTGSGSTQPGFAIYYSTSYSKWIFNWHWTDSAGTAHFVRSLADTASPPAKVWTHLAGVYDAKAGTIQLYVNGKAQGTPQAIPSGEPEADTGPLEFGRGNGATAGSFADYFNGQVDEVTVWQRALSVKEVSTEARLLTADRYAATELMADWDPSAATGTTVPDTTSGYGTSLTLSGGASLDGTGIVLHDINGVNDAASAPGPLVDETGSFTATTAVHLDSKALAAKPVGYMGQVIGQRSADGSAWGLWYELTGTDTDPETDSTIPVGLWHFGRLNTDGSFTGVVSDDVADLGSAVRLTGVFDAQSGTVSLYVGDAQNGDDTAYTATPGTGDFAVGMAYVNSAWGHYLPATVSDIRVWAGAMASQQQIIETVGD</sequence>
<feature type="domain" description="LamG-like jellyroll fold" evidence="4">
    <location>
        <begin position="838"/>
        <end position="987"/>
    </location>
</feature>
<gene>
    <name evidence="5" type="ORF">ACFYNQ_39010</name>
</gene>
<dbReference type="EMBL" id="JBIAHM010000016">
    <property type="protein sequence ID" value="MFE9604521.1"/>
    <property type="molecule type" value="Genomic_DNA"/>
</dbReference>
<keyword evidence="2" id="KW-1015">Disulfide bond</keyword>
<comment type="caution">
    <text evidence="5">The sequence shown here is derived from an EMBL/GenBank/DDBJ whole genome shotgun (WGS) entry which is preliminary data.</text>
</comment>
<proteinExistence type="predicted"/>
<feature type="region of interest" description="Disordered" evidence="3">
    <location>
        <begin position="937"/>
        <end position="957"/>
    </location>
</feature>
<keyword evidence="1" id="KW-0732">Signal</keyword>
<reference evidence="5 6" key="1">
    <citation type="submission" date="2024-10" db="EMBL/GenBank/DDBJ databases">
        <title>The Natural Products Discovery Center: Release of the First 8490 Sequenced Strains for Exploring Actinobacteria Biosynthetic Diversity.</title>
        <authorList>
            <person name="Kalkreuter E."/>
            <person name="Kautsar S.A."/>
            <person name="Yang D."/>
            <person name="Bader C.D."/>
            <person name="Teijaro C.N."/>
            <person name="Fluegel L."/>
            <person name="Davis C.M."/>
            <person name="Simpson J.R."/>
            <person name="Lauterbach L."/>
            <person name="Steele A.D."/>
            <person name="Gui C."/>
            <person name="Meng S."/>
            <person name="Li G."/>
            <person name="Viehrig K."/>
            <person name="Ye F."/>
            <person name="Su P."/>
            <person name="Kiefer A.F."/>
            <person name="Nichols A."/>
            <person name="Cepeda A.J."/>
            <person name="Yan W."/>
            <person name="Fan B."/>
            <person name="Jiang Y."/>
            <person name="Adhikari A."/>
            <person name="Zheng C.-J."/>
            <person name="Schuster L."/>
            <person name="Cowan T.M."/>
            <person name="Smanski M.J."/>
            <person name="Chevrette M.G."/>
            <person name="De Carvalho L.P.S."/>
            <person name="Shen B."/>
        </authorList>
    </citation>
    <scope>NUCLEOTIDE SEQUENCE [LARGE SCALE GENOMIC DNA]</scope>
    <source>
        <strain evidence="5 6">NPDC006488</strain>
    </source>
</reference>
<dbReference type="Gene3D" id="2.60.120.200">
    <property type="match status" value="2"/>
</dbReference>
<feature type="region of interest" description="Disordered" evidence="3">
    <location>
        <begin position="218"/>
        <end position="298"/>
    </location>
</feature>
<accession>A0ABW6MEG5</accession>
<feature type="compositionally biased region" description="Basic and acidic residues" evidence="3">
    <location>
        <begin position="29"/>
        <end position="38"/>
    </location>
</feature>
<name>A0ABW6MEG5_9ACTN</name>